<dbReference type="Gene3D" id="2.70.70.10">
    <property type="entry name" value="Glucose Permease (Domain IIA)"/>
    <property type="match status" value="1"/>
</dbReference>
<dbReference type="Pfam" id="PF00358">
    <property type="entry name" value="PTS_EIIA_1"/>
    <property type="match status" value="1"/>
</dbReference>
<evidence type="ECO:0000259" key="7">
    <source>
        <dbReference type="PROSITE" id="PS51093"/>
    </source>
</evidence>
<keyword evidence="3" id="KW-0762">Sugar transport</keyword>
<dbReference type="Proteomes" id="UP001230220">
    <property type="component" value="Unassembled WGS sequence"/>
</dbReference>
<evidence type="ECO:0000256" key="4">
    <source>
        <dbReference type="ARBA" id="ARBA00022679"/>
    </source>
</evidence>
<proteinExistence type="predicted"/>
<keyword evidence="6" id="KW-0418">Kinase</keyword>
<protein>
    <submittedName>
        <fullName evidence="8">Glucose-specific phosphotransferase system IIA component</fullName>
    </submittedName>
</protein>
<evidence type="ECO:0000313" key="9">
    <source>
        <dbReference type="Proteomes" id="UP001230220"/>
    </source>
</evidence>
<organism evidence="8 9">
    <name type="scientific">Breznakia pachnodae</name>
    <dbReference type="NCBI Taxonomy" id="265178"/>
    <lineage>
        <taxon>Bacteria</taxon>
        <taxon>Bacillati</taxon>
        <taxon>Bacillota</taxon>
        <taxon>Erysipelotrichia</taxon>
        <taxon>Erysipelotrichales</taxon>
        <taxon>Erysipelotrichaceae</taxon>
        <taxon>Breznakia</taxon>
    </lineage>
</organism>
<dbReference type="InterPro" id="IPR011055">
    <property type="entry name" value="Dup_hybrid_motif"/>
</dbReference>
<evidence type="ECO:0000256" key="3">
    <source>
        <dbReference type="ARBA" id="ARBA00022597"/>
    </source>
</evidence>
<evidence type="ECO:0000256" key="2">
    <source>
        <dbReference type="ARBA" id="ARBA00022448"/>
    </source>
</evidence>
<dbReference type="RefSeq" id="WP_307409208.1">
    <property type="nucleotide sequence ID" value="NZ_JAUSUR010000005.1"/>
</dbReference>
<dbReference type="PROSITE" id="PS00371">
    <property type="entry name" value="PTS_EIIA_TYPE_1_HIS"/>
    <property type="match status" value="1"/>
</dbReference>
<keyword evidence="9" id="KW-1185">Reference proteome</keyword>
<dbReference type="PANTHER" id="PTHR45008">
    <property type="entry name" value="PTS SYSTEM GLUCOSE-SPECIFIC EIIA COMPONENT"/>
    <property type="match status" value="1"/>
</dbReference>
<feature type="domain" description="PTS EIIA type-1" evidence="7">
    <location>
        <begin position="31"/>
        <end position="135"/>
    </location>
</feature>
<dbReference type="SUPFAM" id="SSF51261">
    <property type="entry name" value="Duplicated hybrid motif"/>
    <property type="match status" value="1"/>
</dbReference>
<sequence length="164" mass="18180">MFQFLKKDTQADNKIYAPVNGMCLDIACVPDQMFSSRMLGDGVAFTYDGNTLYSPIQGTIKVVTPTKHAIGIKTKSGMELLLHIGVNTVELEGAGFDTLVSVNQTVKVGTPLIQIDREFMKQNQIDLITSMVITNSDNYICDFQCVNQEVNQGKSEIAIYCERK</sequence>
<comment type="caution">
    <text evidence="8">The sequence shown here is derived from an EMBL/GenBank/DDBJ whole genome shotgun (WGS) entry which is preliminary data.</text>
</comment>
<dbReference type="EMBL" id="JAUSUR010000005">
    <property type="protein sequence ID" value="MDQ0361995.1"/>
    <property type="molecule type" value="Genomic_DNA"/>
</dbReference>
<evidence type="ECO:0000256" key="5">
    <source>
        <dbReference type="ARBA" id="ARBA00022683"/>
    </source>
</evidence>
<evidence type="ECO:0000256" key="6">
    <source>
        <dbReference type="ARBA" id="ARBA00022777"/>
    </source>
</evidence>
<dbReference type="InterPro" id="IPR050890">
    <property type="entry name" value="PTS_EIIA_component"/>
</dbReference>
<evidence type="ECO:0000313" key="8">
    <source>
        <dbReference type="EMBL" id="MDQ0361995.1"/>
    </source>
</evidence>
<accession>A0ABU0E5B2</accession>
<keyword evidence="5" id="KW-0598">Phosphotransferase system</keyword>
<dbReference type="PROSITE" id="PS51093">
    <property type="entry name" value="PTS_EIIA_TYPE_1"/>
    <property type="match status" value="1"/>
</dbReference>
<dbReference type="PANTHER" id="PTHR45008:SF1">
    <property type="entry name" value="PTS SYSTEM GLUCOSE-SPECIFIC EIIA COMPONENT"/>
    <property type="match status" value="1"/>
</dbReference>
<gene>
    <name evidence="8" type="ORF">J2S15_002748</name>
</gene>
<dbReference type="NCBIfam" id="TIGR00830">
    <property type="entry name" value="PTBA"/>
    <property type="match status" value="1"/>
</dbReference>
<keyword evidence="2" id="KW-0813">Transport</keyword>
<reference evidence="8 9" key="1">
    <citation type="submission" date="2023-07" db="EMBL/GenBank/DDBJ databases">
        <title>Genomic Encyclopedia of Type Strains, Phase IV (KMG-IV): sequencing the most valuable type-strain genomes for metagenomic binning, comparative biology and taxonomic classification.</title>
        <authorList>
            <person name="Goeker M."/>
        </authorList>
    </citation>
    <scope>NUCLEOTIDE SEQUENCE [LARGE SCALE GENOMIC DNA]</scope>
    <source>
        <strain evidence="8 9">DSM 16784</strain>
    </source>
</reference>
<dbReference type="InterPro" id="IPR001127">
    <property type="entry name" value="PTS_EIIA_1_perm"/>
</dbReference>
<evidence type="ECO:0000256" key="1">
    <source>
        <dbReference type="ARBA" id="ARBA00004496"/>
    </source>
</evidence>
<keyword evidence="4" id="KW-0808">Transferase</keyword>
<name>A0ABU0E5B2_9FIRM</name>
<comment type="subcellular location">
    <subcellularLocation>
        <location evidence="1">Cytoplasm</location>
    </subcellularLocation>
</comment>